<keyword evidence="3" id="KW-1185">Reference proteome</keyword>
<comment type="caution">
    <text evidence="2">The sequence shown here is derived from an EMBL/GenBank/DDBJ whole genome shotgun (WGS) entry which is preliminary data.</text>
</comment>
<evidence type="ECO:0000313" key="2">
    <source>
        <dbReference type="EMBL" id="GJC85965.1"/>
    </source>
</evidence>
<dbReference type="EMBL" id="BPPX01000020">
    <property type="protein sequence ID" value="GJC85965.1"/>
    <property type="molecule type" value="Genomic_DNA"/>
</dbReference>
<sequence length="105" mass="12158">MSGSLVPGRMGREMQYFSVKLVYVLYPGTMLILSSFLFIFTMWRTRRLPTWKNSPLPLLYHGFELPPSYQATELSNLAYMEQASRAQYVVLQDHDDGLGFKLRST</sequence>
<protein>
    <submittedName>
        <fullName evidence="2">Uncharacterized protein</fullName>
    </submittedName>
</protein>
<keyword evidence="1" id="KW-1133">Transmembrane helix</keyword>
<feature type="transmembrane region" description="Helical" evidence="1">
    <location>
        <begin position="20"/>
        <end position="43"/>
    </location>
</feature>
<proteinExistence type="predicted"/>
<accession>A0AA37GSF7</accession>
<dbReference type="AlphaFoldDB" id="A0AA37GSF7"/>
<keyword evidence="1" id="KW-0472">Membrane</keyword>
<evidence type="ECO:0000256" key="1">
    <source>
        <dbReference type="SAM" id="Phobius"/>
    </source>
</evidence>
<gene>
    <name evidence="2" type="ORF">ColLi_08803</name>
</gene>
<evidence type="ECO:0000313" key="3">
    <source>
        <dbReference type="Proteomes" id="UP001055172"/>
    </source>
</evidence>
<reference evidence="2 3" key="1">
    <citation type="submission" date="2021-07" db="EMBL/GenBank/DDBJ databases">
        <title>Genome data of Colletotrichum spaethianum.</title>
        <authorList>
            <person name="Utami Y.D."/>
            <person name="Hiruma K."/>
        </authorList>
    </citation>
    <scope>NUCLEOTIDE SEQUENCE [LARGE SCALE GENOMIC DNA]</scope>
    <source>
        <strain evidence="2 3">MAFF 242679</strain>
    </source>
</reference>
<name>A0AA37GSF7_9PEZI</name>
<dbReference type="Proteomes" id="UP001055172">
    <property type="component" value="Unassembled WGS sequence"/>
</dbReference>
<organism evidence="2 3">
    <name type="scientific">Colletotrichum liriopes</name>
    <dbReference type="NCBI Taxonomy" id="708192"/>
    <lineage>
        <taxon>Eukaryota</taxon>
        <taxon>Fungi</taxon>
        <taxon>Dikarya</taxon>
        <taxon>Ascomycota</taxon>
        <taxon>Pezizomycotina</taxon>
        <taxon>Sordariomycetes</taxon>
        <taxon>Hypocreomycetidae</taxon>
        <taxon>Glomerellales</taxon>
        <taxon>Glomerellaceae</taxon>
        <taxon>Colletotrichum</taxon>
        <taxon>Colletotrichum spaethianum species complex</taxon>
    </lineage>
</organism>
<keyword evidence="1" id="KW-0812">Transmembrane</keyword>